<dbReference type="PANTHER" id="PTHR10859:SF91">
    <property type="entry name" value="DOLICHYL-PHOSPHATE BETA-GLUCOSYLTRANSFERASE"/>
    <property type="match status" value="1"/>
</dbReference>
<dbReference type="InterPro" id="IPR029044">
    <property type="entry name" value="Nucleotide-diphossugar_trans"/>
</dbReference>
<dbReference type="Pfam" id="PF00535">
    <property type="entry name" value="Glycos_transf_2"/>
    <property type="match status" value="1"/>
</dbReference>
<name>A0ABU1Z8H4_9BURK</name>
<dbReference type="EMBL" id="JAVDXQ010000003">
    <property type="protein sequence ID" value="MDR7296905.1"/>
    <property type="molecule type" value="Genomic_DNA"/>
</dbReference>
<accession>A0ABU1Z8H4</accession>
<evidence type="ECO:0000313" key="2">
    <source>
        <dbReference type="EMBL" id="MDR7296905.1"/>
    </source>
</evidence>
<proteinExistence type="predicted"/>
<sequence length="270" mass="28670">MSAARPPGGARLPLGGTARSAKGAPISVCAVIPVYNHGGTVGGVAARLRAQGLPVLLVDDGSEAATAAQLDALAQQDGIHLVRLPHNQGKGAAVIAGMRAAAGQGYTHSLQIDADGQHDAGDAARFVAAAAARPDALICGCPIYDASVPRARLYGRYATHIWVWINTLSFAVRDSMCGFRIYPLAATLPLLARASLGRRMDFDTEIAVRMVWAGVPVVNQPTRVHYPVGGISHFRIWRDNVLISAMHTRLFFGMLWRSPLLLARKLRGSA</sequence>
<feature type="domain" description="Glycosyltransferase 2-like" evidence="1">
    <location>
        <begin position="30"/>
        <end position="160"/>
    </location>
</feature>
<gene>
    <name evidence="2" type="ORF">J2X16_002252</name>
</gene>
<comment type="caution">
    <text evidence="2">The sequence shown here is derived from an EMBL/GenBank/DDBJ whole genome shotgun (WGS) entry which is preliminary data.</text>
</comment>
<dbReference type="SUPFAM" id="SSF53448">
    <property type="entry name" value="Nucleotide-diphospho-sugar transferases"/>
    <property type="match status" value="1"/>
</dbReference>
<dbReference type="CDD" id="cd04179">
    <property type="entry name" value="DPM_DPG-synthase_like"/>
    <property type="match status" value="1"/>
</dbReference>
<evidence type="ECO:0000259" key="1">
    <source>
        <dbReference type="Pfam" id="PF00535"/>
    </source>
</evidence>
<protein>
    <submittedName>
        <fullName evidence="2">Glycosyltransferase involved in cell wall biosynthesis</fullName>
    </submittedName>
</protein>
<dbReference type="Gene3D" id="3.90.550.10">
    <property type="entry name" value="Spore Coat Polysaccharide Biosynthesis Protein SpsA, Chain A"/>
    <property type="match status" value="1"/>
</dbReference>
<reference evidence="2 3" key="1">
    <citation type="submission" date="2023-07" db="EMBL/GenBank/DDBJ databases">
        <title>Sorghum-associated microbial communities from plants grown in Nebraska, USA.</title>
        <authorList>
            <person name="Schachtman D."/>
        </authorList>
    </citation>
    <scope>NUCLEOTIDE SEQUENCE [LARGE SCALE GENOMIC DNA]</scope>
    <source>
        <strain evidence="2 3">BE310</strain>
    </source>
</reference>
<keyword evidence="3" id="KW-1185">Reference proteome</keyword>
<dbReference type="InterPro" id="IPR001173">
    <property type="entry name" value="Glyco_trans_2-like"/>
</dbReference>
<dbReference type="Proteomes" id="UP001180536">
    <property type="component" value="Unassembled WGS sequence"/>
</dbReference>
<dbReference type="PANTHER" id="PTHR10859">
    <property type="entry name" value="GLYCOSYL TRANSFERASE"/>
    <property type="match status" value="1"/>
</dbReference>
<organism evidence="2 3">
    <name type="scientific">Pelomonas aquatica</name>
    <dbReference type="NCBI Taxonomy" id="431058"/>
    <lineage>
        <taxon>Bacteria</taxon>
        <taxon>Pseudomonadati</taxon>
        <taxon>Pseudomonadota</taxon>
        <taxon>Betaproteobacteria</taxon>
        <taxon>Burkholderiales</taxon>
        <taxon>Sphaerotilaceae</taxon>
        <taxon>Roseateles</taxon>
    </lineage>
</organism>
<evidence type="ECO:0000313" key="3">
    <source>
        <dbReference type="Proteomes" id="UP001180536"/>
    </source>
</evidence>